<dbReference type="CDD" id="cd06529">
    <property type="entry name" value="S24_LexA-like"/>
    <property type="match status" value="1"/>
</dbReference>
<protein>
    <submittedName>
        <fullName evidence="14">Repressor LexA</fullName>
    </submittedName>
</protein>
<evidence type="ECO:0000313" key="14">
    <source>
        <dbReference type="EMBL" id="OGI71768.1"/>
    </source>
</evidence>
<dbReference type="STRING" id="1801752.A3J61_00045"/>
<dbReference type="InterPro" id="IPR015927">
    <property type="entry name" value="Peptidase_S24_S26A/B/C"/>
</dbReference>
<evidence type="ECO:0000256" key="11">
    <source>
        <dbReference type="ARBA" id="ARBA00023236"/>
    </source>
</evidence>
<comment type="caution">
    <text evidence="14">The sequence shown here is derived from an EMBL/GenBank/DDBJ whole genome shotgun (WGS) entry which is preliminary data.</text>
</comment>
<dbReference type="InterPro" id="IPR036390">
    <property type="entry name" value="WH_DNA-bd_sf"/>
</dbReference>
<dbReference type="GO" id="GO:0045892">
    <property type="term" value="P:negative regulation of DNA-templated transcription"/>
    <property type="evidence" value="ECO:0007669"/>
    <property type="project" value="InterPro"/>
</dbReference>
<evidence type="ECO:0000256" key="2">
    <source>
        <dbReference type="ARBA" id="ARBA00022491"/>
    </source>
</evidence>
<keyword evidence="7" id="KW-0805">Transcription regulation</keyword>
<name>A0A1F6VQ50_9BACT</name>
<dbReference type="InterPro" id="IPR039418">
    <property type="entry name" value="LexA-like"/>
</dbReference>
<dbReference type="InterPro" id="IPR036286">
    <property type="entry name" value="LexA/Signal_pep-like_sf"/>
</dbReference>
<comment type="similarity">
    <text evidence="1 12">Belongs to the peptidase S24 family.</text>
</comment>
<evidence type="ECO:0000256" key="3">
    <source>
        <dbReference type="ARBA" id="ARBA00022705"/>
    </source>
</evidence>
<keyword evidence="10" id="KW-0234">DNA repair</keyword>
<dbReference type="GO" id="GO:0009432">
    <property type="term" value="P:SOS response"/>
    <property type="evidence" value="ECO:0007669"/>
    <property type="project" value="UniProtKB-KW"/>
</dbReference>
<dbReference type="GO" id="GO:0006260">
    <property type="term" value="P:DNA replication"/>
    <property type="evidence" value="ECO:0007669"/>
    <property type="project" value="UniProtKB-KW"/>
</dbReference>
<feature type="domain" description="Peptidase S24/S26A/S26B/S26C" evidence="13">
    <location>
        <begin position="72"/>
        <end position="186"/>
    </location>
</feature>
<keyword evidence="3" id="KW-0235">DNA replication</keyword>
<dbReference type="Proteomes" id="UP000179686">
    <property type="component" value="Unassembled WGS sequence"/>
</dbReference>
<evidence type="ECO:0000259" key="13">
    <source>
        <dbReference type="Pfam" id="PF00717"/>
    </source>
</evidence>
<evidence type="ECO:0000313" key="15">
    <source>
        <dbReference type="Proteomes" id="UP000179686"/>
    </source>
</evidence>
<dbReference type="GO" id="GO:0006281">
    <property type="term" value="P:DNA repair"/>
    <property type="evidence" value="ECO:0007669"/>
    <property type="project" value="UniProtKB-KW"/>
</dbReference>
<keyword evidence="6 12" id="KW-0068">Autocatalytic cleavage</keyword>
<evidence type="ECO:0000256" key="4">
    <source>
        <dbReference type="ARBA" id="ARBA00022763"/>
    </source>
</evidence>
<dbReference type="SUPFAM" id="SSF46785">
    <property type="entry name" value="Winged helix' DNA-binding domain"/>
    <property type="match status" value="1"/>
</dbReference>
<keyword evidence="9" id="KW-0804">Transcription</keyword>
<keyword evidence="5 12" id="KW-0378">Hydrolase</keyword>
<dbReference type="EMBL" id="MFUC01000023">
    <property type="protein sequence ID" value="OGI71768.1"/>
    <property type="molecule type" value="Genomic_DNA"/>
</dbReference>
<dbReference type="PANTHER" id="PTHR33516:SF2">
    <property type="entry name" value="LEXA REPRESSOR-RELATED"/>
    <property type="match status" value="1"/>
</dbReference>
<evidence type="ECO:0000256" key="5">
    <source>
        <dbReference type="ARBA" id="ARBA00022801"/>
    </source>
</evidence>
<proteinExistence type="inferred from homology"/>
<dbReference type="InterPro" id="IPR036388">
    <property type="entry name" value="WH-like_DNA-bd_sf"/>
</dbReference>
<keyword evidence="8" id="KW-0238">DNA-binding</keyword>
<evidence type="ECO:0000256" key="7">
    <source>
        <dbReference type="ARBA" id="ARBA00023015"/>
    </source>
</evidence>
<dbReference type="Gene3D" id="2.10.109.10">
    <property type="entry name" value="Umud Fragment, subunit A"/>
    <property type="match status" value="1"/>
</dbReference>
<dbReference type="PANTHER" id="PTHR33516">
    <property type="entry name" value="LEXA REPRESSOR"/>
    <property type="match status" value="1"/>
</dbReference>
<dbReference type="InterPro" id="IPR050077">
    <property type="entry name" value="LexA_repressor"/>
</dbReference>
<gene>
    <name evidence="14" type="ORF">A3J61_00045</name>
</gene>
<reference evidence="14 15" key="1">
    <citation type="journal article" date="2016" name="Nat. Commun.">
        <title>Thousands of microbial genomes shed light on interconnected biogeochemical processes in an aquifer system.</title>
        <authorList>
            <person name="Anantharaman K."/>
            <person name="Brown C.T."/>
            <person name="Hug L.A."/>
            <person name="Sharon I."/>
            <person name="Castelle C.J."/>
            <person name="Probst A.J."/>
            <person name="Thomas B.C."/>
            <person name="Singh A."/>
            <person name="Wilkins M.J."/>
            <person name="Karaoz U."/>
            <person name="Brodie E.L."/>
            <person name="Williams K.H."/>
            <person name="Hubbard S.S."/>
            <person name="Banfield J.F."/>
        </authorList>
    </citation>
    <scope>NUCLEOTIDE SEQUENCE [LARGE SCALE GENOMIC DNA]</scope>
</reference>
<dbReference type="NCBIfam" id="TIGR00498">
    <property type="entry name" value="lexA"/>
    <property type="match status" value="1"/>
</dbReference>
<dbReference type="Gene3D" id="1.10.10.10">
    <property type="entry name" value="Winged helix-like DNA-binding domain superfamily/Winged helix DNA-binding domain"/>
    <property type="match status" value="1"/>
</dbReference>
<dbReference type="InterPro" id="IPR006197">
    <property type="entry name" value="Peptidase_S24_LexA"/>
</dbReference>
<accession>A0A1F6VQ50</accession>
<dbReference type="SUPFAM" id="SSF51306">
    <property type="entry name" value="LexA/Signal peptidase"/>
    <property type="match status" value="1"/>
</dbReference>
<keyword evidence="4" id="KW-0227">DNA damage</keyword>
<evidence type="ECO:0000256" key="9">
    <source>
        <dbReference type="ARBA" id="ARBA00023163"/>
    </source>
</evidence>
<sequence>MQDSNQGNYKQKLTNFYAQKKRMPTYAEMMHIFGFQSKNAVSKVVDKLIDIGLVAKDHLGRLVPTKLFGDLPLLGTVKAGFPAYAEEVTDTININDFLIKENGQTYMLEVDGESMIDAHIAPGDMILVERTNTAKDGQIVIAEVDGEFTLKYFKKTGEGSNAKIWLEPANKNFKAIYPQNSLNICAVLRAVIRKY</sequence>
<dbReference type="GO" id="GO:0003677">
    <property type="term" value="F:DNA binding"/>
    <property type="evidence" value="ECO:0007669"/>
    <property type="project" value="UniProtKB-KW"/>
</dbReference>
<evidence type="ECO:0000256" key="8">
    <source>
        <dbReference type="ARBA" id="ARBA00023125"/>
    </source>
</evidence>
<organism evidence="14 15">
    <name type="scientific">Candidatus Nomurabacteria bacterium RIFCSPHIGHO2_02_FULL_38_15</name>
    <dbReference type="NCBI Taxonomy" id="1801752"/>
    <lineage>
        <taxon>Bacteria</taxon>
        <taxon>Candidatus Nomuraibacteriota</taxon>
    </lineage>
</organism>
<dbReference type="AlphaFoldDB" id="A0A1F6VQ50"/>
<evidence type="ECO:0000256" key="6">
    <source>
        <dbReference type="ARBA" id="ARBA00022813"/>
    </source>
</evidence>
<dbReference type="Pfam" id="PF00717">
    <property type="entry name" value="Peptidase_S24"/>
    <property type="match status" value="1"/>
</dbReference>
<evidence type="ECO:0000256" key="12">
    <source>
        <dbReference type="RuleBase" id="RU003991"/>
    </source>
</evidence>
<keyword evidence="11" id="KW-0742">SOS response</keyword>
<evidence type="ECO:0000256" key="1">
    <source>
        <dbReference type="ARBA" id="ARBA00007484"/>
    </source>
</evidence>
<keyword evidence="2" id="KW-0678">Repressor</keyword>
<dbReference type="GO" id="GO:0004252">
    <property type="term" value="F:serine-type endopeptidase activity"/>
    <property type="evidence" value="ECO:0007669"/>
    <property type="project" value="InterPro"/>
</dbReference>
<evidence type="ECO:0000256" key="10">
    <source>
        <dbReference type="ARBA" id="ARBA00023204"/>
    </source>
</evidence>
<dbReference type="InterPro" id="IPR006200">
    <property type="entry name" value="LexA"/>
</dbReference>
<dbReference type="PRINTS" id="PR00726">
    <property type="entry name" value="LEXASERPTASE"/>
</dbReference>